<evidence type="ECO:0000256" key="4">
    <source>
        <dbReference type="SAM" id="MobiDB-lite"/>
    </source>
</evidence>
<keyword evidence="3" id="KW-0175">Coiled coil</keyword>
<organism evidence="6 7">
    <name type="scientific">Ectocarpus siliculosus</name>
    <name type="common">Brown alga</name>
    <name type="synonym">Conferva siliculosa</name>
    <dbReference type="NCBI Taxonomy" id="2880"/>
    <lineage>
        <taxon>Eukaryota</taxon>
        <taxon>Sar</taxon>
        <taxon>Stramenopiles</taxon>
        <taxon>Ochrophyta</taxon>
        <taxon>PX clade</taxon>
        <taxon>Phaeophyceae</taxon>
        <taxon>Ectocarpales</taxon>
        <taxon>Ectocarpaceae</taxon>
        <taxon>Ectocarpus</taxon>
    </lineage>
</organism>
<dbReference type="PROSITE" id="PS50096">
    <property type="entry name" value="IQ"/>
    <property type="match status" value="2"/>
</dbReference>
<proteinExistence type="inferred from homology"/>
<dbReference type="SUPFAM" id="SSF47473">
    <property type="entry name" value="EF-hand"/>
    <property type="match status" value="1"/>
</dbReference>
<feature type="compositionally biased region" description="Low complexity" evidence="4">
    <location>
        <begin position="946"/>
        <end position="959"/>
    </location>
</feature>
<dbReference type="SMART" id="SM00336">
    <property type="entry name" value="BBOX"/>
    <property type="match status" value="2"/>
</dbReference>
<dbReference type="PANTHER" id="PTHR12932">
    <property type="entry name" value="P25 ALPHA-RELATED"/>
    <property type="match status" value="1"/>
</dbReference>
<dbReference type="GO" id="GO:0001578">
    <property type="term" value="P:microtubule bundle formation"/>
    <property type="evidence" value="ECO:0007669"/>
    <property type="project" value="TreeGrafter"/>
</dbReference>
<dbReference type="OrthoDB" id="168235at2759"/>
<dbReference type="PANTHER" id="PTHR12932:SF9">
    <property type="entry name" value="TUBULIN POLYMERIZATION-PROMOTING PROTEIN HOMOLOG"/>
    <property type="match status" value="1"/>
</dbReference>
<accession>D8LT38</accession>
<dbReference type="EMBL" id="FN649014">
    <property type="protein sequence ID" value="CBN75312.1"/>
    <property type="molecule type" value="Genomic_DNA"/>
</dbReference>
<dbReference type="GO" id="GO:0032273">
    <property type="term" value="P:positive regulation of protein polymerization"/>
    <property type="evidence" value="ECO:0007669"/>
    <property type="project" value="TreeGrafter"/>
</dbReference>
<sequence length="1402" mass="156250">MQTRRWVIGLQALTRGWLGRRRAQFRRTYTQHLGEERAAGRVRWKQLIRRREDEELLNGARSEDLDDDLELHRTFMKYCRFGDRRNTGRMVVAKLTALCKDAGIIDKRFPVQRVEISFSRLKPRDLSHLPYPSFLAALDDIGTQHPDLRRLGDAAAAAAQEESVAVLVRAIPGATTAVSSLVEADRGSGVGKKSKRPYNRSARGEATSPTNADGKRSRAENSRTPTTENRAEKAAKLSGRPGAAGAKSPAGGGATAKVAGAKAAGEGATAETAEVECLGGFRPDDQRLLVLLQKFVFVNSQAGKEACSEMEAEGRGARRRALDRLEAAAMVVQACVARGCSGRALAREASGRRELHRHDARLNWAASLLQTRMRAFAARTRAAKLAMKRYYRCLDGLTGAEYYFDPKTGKSSWTKPKILGKFDISTAVVVPAGEEIMVPMCHECAEEVATEICADCDEDMLCHLCVDRIHRTGNASTHLRVPIEMCEECSFQVAVKHCQQCGDNFCVSCFAHIHRKGRIRRHTFEPLVGMCHDCGDRAQAFQCFGCDTEGCLLLCKRCLEARHHYLLPDQLAEHRIEAVGFRSLKLKRLKEEQSSRARELWMKAESAATGKRSRDKKMLAAAIKIQAVWRGYLARKRRRHLMDQHLLWKIQRHKDDQIRKKLTYKVARYFGKARLLKSDTNQEIVLKQYPRWWQSTIMDIVRPTFGWHEGAKMVREQEFFAKKTKRKGRWKVHAARLRLGGELIRLRMESRKQRKYERLRDKAVGVYQHARAKGGVSAAHKEELQQISRKAKRAVQNHQQEREKAEERVKAAENALEALIGPFRLRNNVRAAVTEGMLMPFPVSMQKGKANARLEKGQNMREVLKWMPYGRRVRVEPTDPSSVYLLPEAEAGACPRPPSHAFGPFYVVGVKESRQNDKKDKAAAAASALAGNLASKEPGDTKERPATGLGSGAAATTPAESIGEGGTAAGADGGEDSVVDLKAQSSPVLILDRQWLLEEAPLCQAYAMPILPVIQKILMVLRTGIRDSSVVQVAIKVAVVGTHQHRDRLERWQTKFDDDSDMHARLERWAAGSEDRSKRLMLRRRKLFDVEEGFQPEKRRVMEAVESVLALWTSLQEMTDFAKSAAATGLASTQGADGKGMIGGKLGREVVVQLFKKWVQSDDRTKVIIMHRSGKAANEPAVEVVQVVGYIKVDLDTPTPVLREFIRRYCGGWLNEHAKGDHFVMEDTTGEIVRRNREGGKLNATAMDMVQERINKTTRDTESVIFVRDERSRTDPDAEVELVLIPEKDFLDPESTPTFEDGVNAHEEGNDNGDGDVDAKGARKKHREEDGADGGDESDAGGRSSDFSSDQFSASIGSMGSDLEEDEDDPFAAMQKDLQDEKDAHNSATNNDTAGTNEAARG</sequence>
<feature type="compositionally biased region" description="Polar residues" evidence="4">
    <location>
        <begin position="1386"/>
        <end position="1396"/>
    </location>
</feature>
<feature type="coiled-coil region" evidence="3">
    <location>
        <begin position="777"/>
        <end position="815"/>
    </location>
</feature>
<dbReference type="Pfam" id="PF00612">
    <property type="entry name" value="IQ"/>
    <property type="match status" value="1"/>
</dbReference>
<evidence type="ECO:0000256" key="2">
    <source>
        <dbReference type="PROSITE-ProRule" id="PRU00024"/>
    </source>
</evidence>
<name>D8LT38_ECTSI</name>
<dbReference type="Gene3D" id="1.10.238.10">
    <property type="entry name" value="EF-hand"/>
    <property type="match status" value="1"/>
</dbReference>
<dbReference type="Proteomes" id="UP000002630">
    <property type="component" value="Linkage Group LG06"/>
</dbReference>
<feature type="compositionally biased region" description="Acidic residues" evidence="4">
    <location>
        <begin position="1330"/>
        <end position="1339"/>
    </location>
</feature>
<dbReference type="PROSITE" id="PS50119">
    <property type="entry name" value="ZF_BBOX"/>
    <property type="match status" value="1"/>
</dbReference>
<reference evidence="6 7" key="1">
    <citation type="journal article" date="2010" name="Nature">
        <title>The Ectocarpus genome and the independent evolution of multicellularity in brown algae.</title>
        <authorList>
            <person name="Cock J.M."/>
            <person name="Sterck L."/>
            <person name="Rouze P."/>
            <person name="Scornet D."/>
            <person name="Allen A.E."/>
            <person name="Amoutzias G."/>
            <person name="Anthouard V."/>
            <person name="Artiguenave F."/>
            <person name="Aury J.M."/>
            <person name="Badger J.H."/>
            <person name="Beszteri B."/>
            <person name="Billiau K."/>
            <person name="Bonnet E."/>
            <person name="Bothwell J.H."/>
            <person name="Bowler C."/>
            <person name="Boyen C."/>
            <person name="Brownlee C."/>
            <person name="Carrano C.J."/>
            <person name="Charrier B."/>
            <person name="Cho G.Y."/>
            <person name="Coelho S.M."/>
            <person name="Collen J."/>
            <person name="Corre E."/>
            <person name="Da Silva C."/>
            <person name="Delage L."/>
            <person name="Delaroque N."/>
            <person name="Dittami S.M."/>
            <person name="Doulbeau S."/>
            <person name="Elias M."/>
            <person name="Farnham G."/>
            <person name="Gachon C.M."/>
            <person name="Gschloessl B."/>
            <person name="Heesch S."/>
            <person name="Jabbari K."/>
            <person name="Jubin C."/>
            <person name="Kawai H."/>
            <person name="Kimura K."/>
            <person name="Kloareg B."/>
            <person name="Kupper F.C."/>
            <person name="Lang D."/>
            <person name="Le Bail A."/>
            <person name="Leblanc C."/>
            <person name="Lerouge P."/>
            <person name="Lohr M."/>
            <person name="Lopez P.J."/>
            <person name="Martens C."/>
            <person name="Maumus F."/>
            <person name="Michel G."/>
            <person name="Miranda-Saavedra D."/>
            <person name="Morales J."/>
            <person name="Moreau H."/>
            <person name="Motomura T."/>
            <person name="Nagasato C."/>
            <person name="Napoli C.A."/>
            <person name="Nelson D.R."/>
            <person name="Nyvall-Collen P."/>
            <person name="Peters A.F."/>
            <person name="Pommier C."/>
            <person name="Potin P."/>
            <person name="Poulain J."/>
            <person name="Quesneville H."/>
            <person name="Read B."/>
            <person name="Rensing S.A."/>
            <person name="Ritter A."/>
            <person name="Rousvoal S."/>
            <person name="Samanta M."/>
            <person name="Samson G."/>
            <person name="Schroeder D.C."/>
            <person name="Segurens B."/>
            <person name="Strittmatter M."/>
            <person name="Tonon T."/>
            <person name="Tregear J.W."/>
            <person name="Valentin K."/>
            <person name="von Dassow P."/>
            <person name="Yamagishi T."/>
            <person name="Van de Peer Y."/>
            <person name="Wincker P."/>
        </authorList>
    </citation>
    <scope>NUCLEOTIDE SEQUENCE [LARGE SCALE GENOMIC DNA]</scope>
    <source>
        <strain evidence="7">Ec32 / CCAP1310/4</strain>
    </source>
</reference>
<evidence type="ECO:0000313" key="6">
    <source>
        <dbReference type="EMBL" id="CBN75312.1"/>
    </source>
</evidence>
<evidence type="ECO:0000259" key="5">
    <source>
        <dbReference type="PROSITE" id="PS50119"/>
    </source>
</evidence>
<dbReference type="InterPro" id="IPR008907">
    <property type="entry name" value="TPP/p25"/>
</dbReference>
<evidence type="ECO:0000256" key="3">
    <source>
        <dbReference type="SAM" id="Coils"/>
    </source>
</evidence>
<dbReference type="InterPro" id="IPR000315">
    <property type="entry name" value="Znf_B-box"/>
</dbReference>
<gene>
    <name evidence="6" type="ORF">Esi_0078_0035</name>
</gene>
<keyword evidence="2" id="KW-0863">Zinc-finger</keyword>
<feature type="domain" description="B box-type" evidence="5">
    <location>
        <begin position="481"/>
        <end position="527"/>
    </location>
</feature>
<feature type="compositionally biased region" description="Low complexity" evidence="4">
    <location>
        <begin position="238"/>
        <end position="255"/>
    </location>
</feature>
<dbReference type="GO" id="GO:0015631">
    <property type="term" value="F:tubulin binding"/>
    <property type="evidence" value="ECO:0007669"/>
    <property type="project" value="InterPro"/>
</dbReference>
<protein>
    <recommendedName>
        <fullName evidence="5">B box-type domain-containing protein</fullName>
    </recommendedName>
</protein>
<feature type="region of interest" description="Disordered" evidence="4">
    <location>
        <begin position="1284"/>
        <end position="1402"/>
    </location>
</feature>
<comment type="similarity">
    <text evidence="1">Belongs to the TPPP family.</text>
</comment>
<evidence type="ECO:0000256" key="1">
    <source>
        <dbReference type="ARBA" id="ARBA00010994"/>
    </source>
</evidence>
<dbReference type="CDD" id="cd19757">
    <property type="entry name" value="Bbox1"/>
    <property type="match status" value="2"/>
</dbReference>
<dbReference type="EMBL" id="FN649731">
    <property type="protein sequence ID" value="CBN75312.1"/>
    <property type="molecule type" value="Genomic_DNA"/>
</dbReference>
<dbReference type="GO" id="GO:0008270">
    <property type="term" value="F:zinc ion binding"/>
    <property type="evidence" value="ECO:0007669"/>
    <property type="project" value="UniProtKB-KW"/>
</dbReference>
<dbReference type="CDD" id="cd21098">
    <property type="entry name" value="IQCG-IQCD"/>
    <property type="match status" value="1"/>
</dbReference>
<keyword evidence="2" id="KW-0862">Zinc</keyword>
<keyword evidence="2" id="KW-0479">Metal-binding</keyword>
<feature type="compositionally biased region" description="Gly residues" evidence="4">
    <location>
        <begin position="963"/>
        <end position="972"/>
    </location>
</feature>
<dbReference type="Gene3D" id="1.20.5.190">
    <property type="match status" value="1"/>
</dbReference>
<feature type="region of interest" description="Disordered" evidence="4">
    <location>
        <begin position="933"/>
        <end position="973"/>
    </location>
</feature>
<dbReference type="GO" id="GO:0005874">
    <property type="term" value="C:microtubule"/>
    <property type="evidence" value="ECO:0007669"/>
    <property type="project" value="TreeGrafter"/>
</dbReference>
<dbReference type="Pfam" id="PF05517">
    <property type="entry name" value="p25-alpha"/>
    <property type="match status" value="1"/>
</dbReference>
<keyword evidence="7" id="KW-1185">Reference proteome</keyword>
<feature type="compositionally biased region" description="Low complexity" evidence="4">
    <location>
        <begin position="1341"/>
        <end position="1355"/>
    </location>
</feature>
<dbReference type="GO" id="GO:0046785">
    <property type="term" value="P:microtubule polymerization"/>
    <property type="evidence" value="ECO:0007669"/>
    <property type="project" value="InterPro"/>
</dbReference>
<dbReference type="InParanoid" id="D8LT38"/>
<dbReference type="SMART" id="SM00015">
    <property type="entry name" value="IQ"/>
    <property type="match status" value="3"/>
</dbReference>
<dbReference type="InterPro" id="IPR000048">
    <property type="entry name" value="IQ_motif_EF-hand-BS"/>
</dbReference>
<dbReference type="InterPro" id="IPR011992">
    <property type="entry name" value="EF-hand-dom_pair"/>
</dbReference>
<feature type="region of interest" description="Disordered" evidence="4">
    <location>
        <begin position="184"/>
        <end position="255"/>
    </location>
</feature>
<evidence type="ECO:0000313" key="7">
    <source>
        <dbReference type="Proteomes" id="UP000002630"/>
    </source>
</evidence>